<comment type="domain">
    <text evidence="6">The N-terminal region contains the highly conserved SGGXDS motif, predicted to be a P-loop motif involved in ATP binding.</text>
</comment>
<dbReference type="PANTHER" id="PTHR43033">
    <property type="entry name" value="TRNA(ILE)-LYSIDINE SYNTHASE-RELATED"/>
    <property type="match status" value="1"/>
</dbReference>
<dbReference type="EC" id="6.3.4.19" evidence="6"/>
<gene>
    <name evidence="6 8" type="primary">tilS</name>
    <name evidence="8" type="ORF">DC366_08460</name>
</gene>
<dbReference type="InterPro" id="IPR012795">
    <property type="entry name" value="tRNA_Ile_lys_synt_N"/>
</dbReference>
<evidence type="ECO:0000256" key="5">
    <source>
        <dbReference type="ARBA" id="ARBA00048539"/>
    </source>
</evidence>
<dbReference type="SUPFAM" id="SSF52402">
    <property type="entry name" value="Adenine nucleotide alpha hydrolases-like"/>
    <property type="match status" value="1"/>
</dbReference>
<name>A0A2T7G768_9RHOB</name>
<dbReference type="InterPro" id="IPR012094">
    <property type="entry name" value="tRNA_Ile_lys_synt"/>
</dbReference>
<evidence type="ECO:0000259" key="7">
    <source>
        <dbReference type="Pfam" id="PF01171"/>
    </source>
</evidence>
<dbReference type="InterPro" id="IPR011063">
    <property type="entry name" value="TilS/TtcA_N"/>
</dbReference>
<keyword evidence="1 6" id="KW-0436">Ligase</keyword>
<comment type="caution">
    <text evidence="8">The sequence shown here is derived from an EMBL/GenBank/DDBJ whole genome shotgun (WGS) entry which is preliminary data.</text>
</comment>
<comment type="catalytic activity">
    <reaction evidence="5 6">
        <text>cytidine(34) in tRNA(Ile2) + L-lysine + ATP = lysidine(34) in tRNA(Ile2) + AMP + diphosphate + H(+)</text>
        <dbReference type="Rhea" id="RHEA:43744"/>
        <dbReference type="Rhea" id="RHEA-COMP:10625"/>
        <dbReference type="Rhea" id="RHEA-COMP:10670"/>
        <dbReference type="ChEBI" id="CHEBI:15378"/>
        <dbReference type="ChEBI" id="CHEBI:30616"/>
        <dbReference type="ChEBI" id="CHEBI:32551"/>
        <dbReference type="ChEBI" id="CHEBI:33019"/>
        <dbReference type="ChEBI" id="CHEBI:82748"/>
        <dbReference type="ChEBI" id="CHEBI:83665"/>
        <dbReference type="ChEBI" id="CHEBI:456215"/>
        <dbReference type="EC" id="6.3.4.19"/>
    </reaction>
</comment>
<feature type="domain" description="tRNA(Ile)-lysidine/2-thiocytidine synthase N-terminal" evidence="7">
    <location>
        <begin position="20"/>
        <end position="194"/>
    </location>
</feature>
<evidence type="ECO:0000256" key="4">
    <source>
        <dbReference type="ARBA" id="ARBA00022840"/>
    </source>
</evidence>
<dbReference type="GO" id="GO:0032267">
    <property type="term" value="F:tRNA(Ile)-lysidine synthase activity"/>
    <property type="evidence" value="ECO:0007669"/>
    <property type="project" value="UniProtKB-EC"/>
</dbReference>
<comment type="function">
    <text evidence="6">Ligates lysine onto the cytidine present at position 34 of the AUA codon-specific tRNA(Ile) that contains the anticodon CAU, in an ATP-dependent manner. Cytidine is converted to lysidine, thus changing the amino acid specificity of the tRNA from methionine to isoleucine.</text>
</comment>
<evidence type="ECO:0000256" key="6">
    <source>
        <dbReference type="HAMAP-Rule" id="MF_01161"/>
    </source>
</evidence>
<dbReference type="Gene3D" id="3.40.50.620">
    <property type="entry name" value="HUPs"/>
    <property type="match status" value="1"/>
</dbReference>
<evidence type="ECO:0000256" key="3">
    <source>
        <dbReference type="ARBA" id="ARBA00022741"/>
    </source>
</evidence>
<dbReference type="RefSeq" id="WP_108691782.1">
    <property type="nucleotide sequence ID" value="NZ_QCYH01000004.1"/>
</dbReference>
<dbReference type="GO" id="GO:0006400">
    <property type="term" value="P:tRNA modification"/>
    <property type="evidence" value="ECO:0007669"/>
    <property type="project" value="UniProtKB-UniRule"/>
</dbReference>
<dbReference type="NCBIfam" id="TIGR02432">
    <property type="entry name" value="lysidine_TilS_N"/>
    <property type="match status" value="1"/>
</dbReference>
<protein>
    <recommendedName>
        <fullName evidence="6">tRNA(Ile)-lysidine synthase</fullName>
        <ecNumber evidence="6">6.3.4.19</ecNumber>
    </recommendedName>
    <alternativeName>
        <fullName evidence="6">tRNA(Ile)-2-lysyl-cytidine synthase</fullName>
    </alternativeName>
    <alternativeName>
        <fullName evidence="6">tRNA(Ile)-lysidine synthetase</fullName>
    </alternativeName>
</protein>
<dbReference type="AlphaFoldDB" id="A0A2T7G768"/>
<reference evidence="8 9" key="1">
    <citation type="submission" date="2018-04" db="EMBL/GenBank/DDBJ databases">
        <title>Pelagivirga bohaiensis gen. nov., sp. nov., a bacterium isolated from the Bohai Sea.</title>
        <authorList>
            <person name="Ji X."/>
        </authorList>
    </citation>
    <scope>NUCLEOTIDE SEQUENCE [LARGE SCALE GENOMIC DNA]</scope>
    <source>
        <strain evidence="8 9">BH-SD19</strain>
    </source>
</reference>
<sequence length="409" mass="43001">MTVLPALISQHFQTDRGPLGVAVSGGSDSLALLHLMADWGGAPLRCVTVDHRLRAASGPEAAQVAAICASLGIAHDTLTWDGWDGRGNLAATARAARYALMAAWAHEHGLSGVALGHTRDDVAETLLMRLARRAGVDGLAAMPARRREGGVTLHRPLLAAGRGELRAYLEARGATWIDDPSNSDGRYRRTLARRALTALEPVGISAQALADVAAHMAEARGTLGHYAAQEARALVAVQHGDLLMPADAFARLRPDIARRILSAGLRWITGAGYGARGPDLDRLLAAIASGRGGTLGGCHVSLSGNTLRVAREFAAVRHCTAAPGTPWDGRWDLNGPHLPDAELRALGAEGRAACPAWRETGLPAQSVQTLPAVWQGDTLIAAPLAGDANGWTARLRRDATDLQAMLLSH</sequence>
<evidence type="ECO:0000313" key="8">
    <source>
        <dbReference type="EMBL" id="PVA10268.1"/>
    </source>
</evidence>
<keyword evidence="9" id="KW-1185">Reference proteome</keyword>
<dbReference type="Proteomes" id="UP000244446">
    <property type="component" value="Unassembled WGS sequence"/>
</dbReference>
<keyword evidence="6" id="KW-0963">Cytoplasm</keyword>
<keyword evidence="3 6" id="KW-0547">Nucleotide-binding</keyword>
<dbReference type="PANTHER" id="PTHR43033:SF1">
    <property type="entry name" value="TRNA(ILE)-LYSIDINE SYNTHASE-RELATED"/>
    <property type="match status" value="1"/>
</dbReference>
<evidence type="ECO:0000313" key="9">
    <source>
        <dbReference type="Proteomes" id="UP000244446"/>
    </source>
</evidence>
<dbReference type="EMBL" id="QCYH01000004">
    <property type="protein sequence ID" value="PVA10268.1"/>
    <property type="molecule type" value="Genomic_DNA"/>
</dbReference>
<accession>A0A2T7G768</accession>
<dbReference type="HAMAP" id="MF_01161">
    <property type="entry name" value="tRNA_Ile_lys_synt"/>
    <property type="match status" value="1"/>
</dbReference>
<keyword evidence="2 6" id="KW-0819">tRNA processing</keyword>
<evidence type="ECO:0000256" key="1">
    <source>
        <dbReference type="ARBA" id="ARBA00022598"/>
    </source>
</evidence>
<dbReference type="Pfam" id="PF01171">
    <property type="entry name" value="ATP_bind_3"/>
    <property type="match status" value="1"/>
</dbReference>
<dbReference type="CDD" id="cd01992">
    <property type="entry name" value="TilS_N"/>
    <property type="match status" value="1"/>
</dbReference>
<comment type="similarity">
    <text evidence="6">Belongs to the tRNA(Ile)-lysidine synthase family.</text>
</comment>
<organism evidence="8 9">
    <name type="scientific">Pelagivirga sediminicola</name>
    <dbReference type="NCBI Taxonomy" id="2170575"/>
    <lineage>
        <taxon>Bacteria</taxon>
        <taxon>Pseudomonadati</taxon>
        <taxon>Pseudomonadota</taxon>
        <taxon>Alphaproteobacteria</taxon>
        <taxon>Rhodobacterales</taxon>
        <taxon>Paracoccaceae</taxon>
        <taxon>Pelagivirga</taxon>
    </lineage>
</organism>
<proteinExistence type="inferred from homology"/>
<evidence type="ECO:0000256" key="2">
    <source>
        <dbReference type="ARBA" id="ARBA00022694"/>
    </source>
</evidence>
<dbReference type="OrthoDB" id="9807403at2"/>
<feature type="binding site" evidence="6">
    <location>
        <begin position="24"/>
        <end position="29"/>
    </location>
    <ligand>
        <name>ATP</name>
        <dbReference type="ChEBI" id="CHEBI:30616"/>
    </ligand>
</feature>
<keyword evidence="4 6" id="KW-0067">ATP-binding</keyword>
<dbReference type="GO" id="GO:0005737">
    <property type="term" value="C:cytoplasm"/>
    <property type="evidence" value="ECO:0007669"/>
    <property type="project" value="UniProtKB-SubCell"/>
</dbReference>
<comment type="subcellular location">
    <subcellularLocation>
        <location evidence="6">Cytoplasm</location>
    </subcellularLocation>
</comment>
<dbReference type="InterPro" id="IPR014729">
    <property type="entry name" value="Rossmann-like_a/b/a_fold"/>
</dbReference>
<dbReference type="GO" id="GO:0005524">
    <property type="term" value="F:ATP binding"/>
    <property type="evidence" value="ECO:0007669"/>
    <property type="project" value="UniProtKB-UniRule"/>
</dbReference>